<sequence>MPAEPTATTLTAEPGAPKQHFQLDVKFPVYSLAFTADHTLVLAGGGGSSRTGVKNRLSLYQIDTKKRQLSLLEEHELAKEEDAPMTLAVHRDSSALVAGVNSDLKTLEKGTNENLRVFSYGDSSIKYEKRKQTITSTDPDHYQVRPPFPPLSAHSTDRLLYPQKVTTFSRSPSSPLVAVGSTNSQLSLLSYPDLDEVFPSLTYDGEEVFDADFDDSGEMLAGTSSNKLCVWSTKPVVDADKPHEPLQVIERPVLKKELVCTFRAAKFGRKSTSSNLYTVVNAAPTGRTRKHPAGSKKAFVSLWDARSWRLVKTRTVSQKPITAFDVSDDGTLLAYGSSDLSVGILDAVTLRPILTVLHAHDFPVTSLKFNPSSSLLVSGSADNSVRLIEVPDASARGGNSTTYTVVFTLLILLLAIIIQQTFGDELLRTARGIL</sequence>
<dbReference type="GO" id="GO:0005789">
    <property type="term" value="C:endoplasmic reticulum membrane"/>
    <property type="evidence" value="ECO:0007669"/>
    <property type="project" value="UniProtKB-SubCell"/>
</dbReference>
<dbReference type="EMBL" id="CENE01000032">
    <property type="protein sequence ID" value="CEQ42672.1"/>
    <property type="molecule type" value="Genomic_DNA"/>
</dbReference>
<evidence type="ECO:0000256" key="6">
    <source>
        <dbReference type="ARBA" id="ARBA00022824"/>
    </source>
</evidence>
<feature type="repeat" description="WD" evidence="11">
    <location>
        <begin position="357"/>
        <end position="390"/>
    </location>
</feature>
<accession>A0A0D6ERF1</accession>
<evidence type="ECO:0000256" key="4">
    <source>
        <dbReference type="ARBA" id="ARBA00022692"/>
    </source>
</evidence>
<dbReference type="GO" id="GO:0006888">
    <property type="term" value="P:endoplasmic reticulum to Golgi vesicle-mediated transport"/>
    <property type="evidence" value="ECO:0007669"/>
    <property type="project" value="TreeGrafter"/>
</dbReference>
<evidence type="ECO:0000256" key="12">
    <source>
        <dbReference type="SAM" id="Phobius"/>
    </source>
</evidence>
<keyword evidence="5" id="KW-0677">Repeat</keyword>
<evidence type="ECO:0000256" key="2">
    <source>
        <dbReference type="ARBA" id="ARBA00022448"/>
    </source>
</evidence>
<keyword evidence="2" id="KW-0813">Transport</keyword>
<proteinExistence type="predicted"/>
<dbReference type="AlphaFoldDB" id="A0A0D6ERF1"/>
<evidence type="ECO:0000256" key="7">
    <source>
        <dbReference type="ARBA" id="ARBA00022892"/>
    </source>
</evidence>
<reference evidence="14" key="1">
    <citation type="submission" date="2015-02" db="EMBL/GenBank/DDBJ databases">
        <authorList>
            <person name="Gon?alves P."/>
        </authorList>
    </citation>
    <scope>NUCLEOTIDE SEQUENCE [LARGE SCALE GENOMIC DNA]</scope>
</reference>
<keyword evidence="9 12" id="KW-1133">Transmembrane helix</keyword>
<dbReference type="PANTHER" id="PTHR23284:SF0">
    <property type="entry name" value="PROLACTIN REGULATORY ELEMENT-BINDING PROTEIN"/>
    <property type="match status" value="1"/>
</dbReference>
<dbReference type="GO" id="GO:0015031">
    <property type="term" value="P:protein transport"/>
    <property type="evidence" value="ECO:0007669"/>
    <property type="project" value="UniProtKB-KW"/>
</dbReference>
<dbReference type="InterPro" id="IPR045260">
    <property type="entry name" value="Sec12-like"/>
</dbReference>
<evidence type="ECO:0000313" key="14">
    <source>
        <dbReference type="Proteomes" id="UP000243876"/>
    </source>
</evidence>
<evidence type="ECO:0000313" key="13">
    <source>
        <dbReference type="EMBL" id="CEQ42672.1"/>
    </source>
</evidence>
<dbReference type="PROSITE" id="PS50294">
    <property type="entry name" value="WD_REPEATS_REGION"/>
    <property type="match status" value="1"/>
</dbReference>
<evidence type="ECO:0000256" key="5">
    <source>
        <dbReference type="ARBA" id="ARBA00022737"/>
    </source>
</evidence>
<dbReference type="PROSITE" id="PS50082">
    <property type="entry name" value="WD_REPEATS_2"/>
    <property type="match status" value="1"/>
</dbReference>
<dbReference type="InterPro" id="IPR011047">
    <property type="entry name" value="Quinoprotein_ADH-like_sf"/>
</dbReference>
<dbReference type="GO" id="GO:0003400">
    <property type="term" value="P:regulation of COPII vesicle coating"/>
    <property type="evidence" value="ECO:0007669"/>
    <property type="project" value="TreeGrafter"/>
</dbReference>
<dbReference type="InterPro" id="IPR015943">
    <property type="entry name" value="WD40/YVTN_repeat-like_dom_sf"/>
</dbReference>
<keyword evidence="7" id="KW-0931">ER-Golgi transport</keyword>
<protein>
    <submittedName>
        <fullName evidence="13">SPOSA6832_04525-mRNA-1:cds</fullName>
    </submittedName>
</protein>
<evidence type="ECO:0000256" key="3">
    <source>
        <dbReference type="ARBA" id="ARBA00022574"/>
    </source>
</evidence>
<evidence type="ECO:0000256" key="10">
    <source>
        <dbReference type="ARBA" id="ARBA00023136"/>
    </source>
</evidence>
<dbReference type="OrthoDB" id="2013972at2759"/>
<dbReference type="PANTHER" id="PTHR23284">
    <property type="entry name" value="PROLACTIN REGULATORY ELEMENT BINDING PROTEIN"/>
    <property type="match status" value="1"/>
</dbReference>
<evidence type="ECO:0000256" key="11">
    <source>
        <dbReference type="PROSITE-ProRule" id="PRU00221"/>
    </source>
</evidence>
<dbReference type="GO" id="GO:0005085">
    <property type="term" value="F:guanyl-nucleotide exchange factor activity"/>
    <property type="evidence" value="ECO:0007669"/>
    <property type="project" value="InterPro"/>
</dbReference>
<evidence type="ECO:0000256" key="9">
    <source>
        <dbReference type="ARBA" id="ARBA00022989"/>
    </source>
</evidence>
<dbReference type="Pfam" id="PF00400">
    <property type="entry name" value="WD40"/>
    <property type="match status" value="1"/>
</dbReference>
<dbReference type="SMART" id="SM00320">
    <property type="entry name" value="WD40"/>
    <property type="match status" value="5"/>
</dbReference>
<dbReference type="InterPro" id="IPR001680">
    <property type="entry name" value="WD40_rpt"/>
</dbReference>
<comment type="subcellular location">
    <subcellularLocation>
        <location evidence="1">Endoplasmic reticulum membrane</location>
        <topology evidence="1">Single-pass type II membrane protein</topology>
    </subcellularLocation>
</comment>
<name>A0A0D6ERF1_SPOSA</name>
<keyword evidence="8" id="KW-0653">Protein transport</keyword>
<gene>
    <name evidence="13" type="primary">SPOSA6832_04525</name>
</gene>
<evidence type="ECO:0000256" key="8">
    <source>
        <dbReference type="ARBA" id="ARBA00022927"/>
    </source>
</evidence>
<dbReference type="SUPFAM" id="SSF50998">
    <property type="entry name" value="Quinoprotein alcohol dehydrogenase-like"/>
    <property type="match status" value="1"/>
</dbReference>
<keyword evidence="14" id="KW-1185">Reference proteome</keyword>
<dbReference type="Gene3D" id="2.130.10.10">
    <property type="entry name" value="YVTN repeat-like/Quinoprotein amine dehydrogenase"/>
    <property type="match status" value="2"/>
</dbReference>
<keyword evidence="10 12" id="KW-0472">Membrane</keyword>
<organism evidence="13 14">
    <name type="scientific">Sporidiobolus salmonicolor</name>
    <name type="common">Yeast-like fungus</name>
    <name type="synonym">Sporobolomyces salmonicolor</name>
    <dbReference type="NCBI Taxonomy" id="5005"/>
    <lineage>
        <taxon>Eukaryota</taxon>
        <taxon>Fungi</taxon>
        <taxon>Dikarya</taxon>
        <taxon>Basidiomycota</taxon>
        <taxon>Pucciniomycotina</taxon>
        <taxon>Microbotryomycetes</taxon>
        <taxon>Sporidiobolales</taxon>
        <taxon>Sporidiobolaceae</taxon>
        <taxon>Sporobolomyces</taxon>
    </lineage>
</organism>
<feature type="transmembrane region" description="Helical" evidence="12">
    <location>
        <begin position="400"/>
        <end position="418"/>
    </location>
</feature>
<keyword evidence="6" id="KW-0256">Endoplasmic reticulum</keyword>
<evidence type="ECO:0000256" key="1">
    <source>
        <dbReference type="ARBA" id="ARBA00004648"/>
    </source>
</evidence>
<dbReference type="Proteomes" id="UP000243876">
    <property type="component" value="Unassembled WGS sequence"/>
</dbReference>
<keyword evidence="4 12" id="KW-0812">Transmembrane</keyword>
<keyword evidence="3 11" id="KW-0853">WD repeat</keyword>